<sequence>MKRLINGASRLTEFMAAMMMAAMFATFIIQIFIRYSARVPGVAEAVPFLSPENFGWTLEFCLLMWIWLVFWGNAFIVRERDHVTFDILYQGVNPALRKWFVIVAALAIIIGLLASIGPTWDRFYILRLKRTATLETLFGADVRMLHIYMIYIAFLLIVPVRYAIRGWKAWRLGAEEDLHHYEALAREKGKDIHKADDT</sequence>
<comment type="caution">
    <text evidence="11">The sequence shown here is derived from an EMBL/GenBank/DDBJ whole genome shotgun (WGS) entry which is preliminary data.</text>
</comment>
<feature type="transmembrane region" description="Helical" evidence="9">
    <location>
        <begin position="53"/>
        <end position="78"/>
    </location>
</feature>
<evidence type="ECO:0000256" key="7">
    <source>
        <dbReference type="ARBA" id="ARBA00023136"/>
    </source>
</evidence>
<evidence type="ECO:0000256" key="2">
    <source>
        <dbReference type="ARBA" id="ARBA00022448"/>
    </source>
</evidence>
<keyword evidence="6 9" id="KW-1133">Transmembrane helix</keyword>
<evidence type="ECO:0000313" key="12">
    <source>
        <dbReference type="Proteomes" id="UP000182932"/>
    </source>
</evidence>
<dbReference type="Proteomes" id="UP000182932">
    <property type="component" value="Unassembled WGS sequence"/>
</dbReference>
<feature type="transmembrane region" description="Helical" evidence="9">
    <location>
        <begin position="12"/>
        <end position="33"/>
    </location>
</feature>
<evidence type="ECO:0000256" key="6">
    <source>
        <dbReference type="ARBA" id="ARBA00022989"/>
    </source>
</evidence>
<evidence type="ECO:0000256" key="3">
    <source>
        <dbReference type="ARBA" id="ARBA00022475"/>
    </source>
</evidence>
<feature type="transmembrane region" description="Helical" evidence="9">
    <location>
        <begin position="145"/>
        <end position="164"/>
    </location>
</feature>
<dbReference type="GO" id="GO:0015740">
    <property type="term" value="P:C4-dicarboxylate transport"/>
    <property type="evidence" value="ECO:0007669"/>
    <property type="project" value="TreeGrafter"/>
</dbReference>
<evidence type="ECO:0000256" key="9">
    <source>
        <dbReference type="RuleBase" id="RU369079"/>
    </source>
</evidence>
<comment type="function">
    <text evidence="9">Part of the tripartite ATP-independent periplasmic (TRAP) transport system.</text>
</comment>
<dbReference type="InterPro" id="IPR007387">
    <property type="entry name" value="TRAP_DctQ"/>
</dbReference>
<keyword evidence="12" id="KW-1185">Reference proteome</keyword>
<proteinExistence type="inferred from homology"/>
<evidence type="ECO:0000259" key="10">
    <source>
        <dbReference type="Pfam" id="PF04290"/>
    </source>
</evidence>
<evidence type="ECO:0000256" key="4">
    <source>
        <dbReference type="ARBA" id="ARBA00022519"/>
    </source>
</evidence>
<dbReference type="Pfam" id="PF04290">
    <property type="entry name" value="DctQ"/>
    <property type="match status" value="1"/>
</dbReference>
<dbReference type="PANTHER" id="PTHR35011">
    <property type="entry name" value="2,3-DIKETO-L-GULONATE TRAP TRANSPORTER SMALL PERMEASE PROTEIN YIAM"/>
    <property type="match status" value="1"/>
</dbReference>
<dbReference type="AlphaFoldDB" id="A0A975WB16"/>
<dbReference type="InterPro" id="IPR055348">
    <property type="entry name" value="DctQ"/>
</dbReference>
<dbReference type="RefSeq" id="WP_074837046.1">
    <property type="nucleotide sequence ID" value="NZ_CATMKJ010000027.1"/>
</dbReference>
<reference evidence="11 12" key="1">
    <citation type="submission" date="2016-10" db="EMBL/GenBank/DDBJ databases">
        <authorList>
            <person name="Varghese N."/>
            <person name="Submissions S."/>
        </authorList>
    </citation>
    <scope>NUCLEOTIDE SEQUENCE [LARGE SCALE GENOMIC DNA]</scope>
    <source>
        <strain evidence="11 12">FF3</strain>
    </source>
</reference>
<evidence type="ECO:0000256" key="1">
    <source>
        <dbReference type="ARBA" id="ARBA00004429"/>
    </source>
</evidence>
<name>A0A975WB16_9RHOB</name>
<keyword evidence="5 9" id="KW-0812">Transmembrane</keyword>
<comment type="subcellular location">
    <subcellularLocation>
        <location evidence="1 9">Cell inner membrane</location>
        <topology evidence="1 9">Multi-pass membrane protein</topology>
    </subcellularLocation>
</comment>
<keyword evidence="4 9" id="KW-0997">Cell inner membrane</keyword>
<evidence type="ECO:0000256" key="8">
    <source>
        <dbReference type="ARBA" id="ARBA00038436"/>
    </source>
</evidence>
<feature type="transmembrane region" description="Helical" evidence="9">
    <location>
        <begin position="99"/>
        <end position="120"/>
    </location>
</feature>
<dbReference type="PANTHER" id="PTHR35011:SF2">
    <property type="entry name" value="2,3-DIKETO-L-GULONATE TRAP TRANSPORTER SMALL PERMEASE PROTEIN YIAM"/>
    <property type="match status" value="1"/>
</dbReference>
<dbReference type="GeneID" id="80818898"/>
<keyword evidence="7 9" id="KW-0472">Membrane</keyword>
<evidence type="ECO:0000313" key="11">
    <source>
        <dbReference type="EMBL" id="SEJ69539.1"/>
    </source>
</evidence>
<comment type="subunit">
    <text evidence="9">The complex comprises the extracytoplasmic solute receptor protein and the two transmembrane proteins.</text>
</comment>
<keyword evidence="2 9" id="KW-0813">Transport</keyword>
<evidence type="ECO:0000256" key="5">
    <source>
        <dbReference type="ARBA" id="ARBA00022692"/>
    </source>
</evidence>
<gene>
    <name evidence="11" type="ORF">SAMN04487940_10913</name>
</gene>
<protein>
    <recommendedName>
        <fullName evidence="9">TRAP transporter small permease protein</fullName>
    </recommendedName>
</protein>
<keyword evidence="3" id="KW-1003">Cell membrane</keyword>
<dbReference type="GO" id="GO:0005886">
    <property type="term" value="C:plasma membrane"/>
    <property type="evidence" value="ECO:0007669"/>
    <property type="project" value="UniProtKB-SubCell"/>
</dbReference>
<feature type="domain" description="Tripartite ATP-independent periplasmic transporters DctQ component" evidence="10">
    <location>
        <begin position="53"/>
        <end position="158"/>
    </location>
</feature>
<organism evidence="11 12">
    <name type="scientific">Marinovum algicola</name>
    <dbReference type="NCBI Taxonomy" id="42444"/>
    <lineage>
        <taxon>Bacteria</taxon>
        <taxon>Pseudomonadati</taxon>
        <taxon>Pseudomonadota</taxon>
        <taxon>Alphaproteobacteria</taxon>
        <taxon>Rhodobacterales</taxon>
        <taxon>Roseobacteraceae</taxon>
        <taxon>Marinovum</taxon>
    </lineage>
</organism>
<dbReference type="EMBL" id="FNYY01000009">
    <property type="protein sequence ID" value="SEJ69539.1"/>
    <property type="molecule type" value="Genomic_DNA"/>
</dbReference>
<dbReference type="GO" id="GO:0022857">
    <property type="term" value="F:transmembrane transporter activity"/>
    <property type="evidence" value="ECO:0007669"/>
    <property type="project" value="UniProtKB-UniRule"/>
</dbReference>
<accession>A0A975WB16</accession>
<comment type="similarity">
    <text evidence="8 9">Belongs to the TRAP transporter small permease family.</text>
</comment>